<feature type="signal peptide" evidence="5">
    <location>
        <begin position="1"/>
        <end position="15"/>
    </location>
</feature>
<dbReference type="PROSITE" id="PS50089">
    <property type="entry name" value="ZF_RING_2"/>
    <property type="match status" value="1"/>
</dbReference>
<dbReference type="InterPro" id="IPR054707">
    <property type="entry name" value="DhpH_subs-bd"/>
</dbReference>
<dbReference type="InterPro" id="IPR001841">
    <property type="entry name" value="Znf_RING"/>
</dbReference>
<dbReference type="InterPro" id="IPR053212">
    <property type="entry name" value="DHP_3-monooxygenase"/>
</dbReference>
<dbReference type="SUPFAM" id="SSF51905">
    <property type="entry name" value="FAD/NAD(P)-binding domain"/>
    <property type="match status" value="1"/>
</dbReference>
<dbReference type="InterPro" id="IPR036188">
    <property type="entry name" value="FAD/NAD-bd_sf"/>
</dbReference>
<gene>
    <name evidence="7" type="ORF">M438DRAFT_338469</name>
</gene>
<keyword evidence="1" id="KW-0479">Metal-binding</keyword>
<dbReference type="PROSITE" id="PS00518">
    <property type="entry name" value="ZF_RING_1"/>
    <property type="match status" value="1"/>
</dbReference>
<dbReference type="GO" id="GO:0008270">
    <property type="term" value="F:zinc ion binding"/>
    <property type="evidence" value="ECO:0007669"/>
    <property type="project" value="UniProtKB-KW"/>
</dbReference>
<dbReference type="HOGENOM" id="CLU_407065_0_0_1"/>
<evidence type="ECO:0000256" key="5">
    <source>
        <dbReference type="SAM" id="SignalP"/>
    </source>
</evidence>
<evidence type="ECO:0000256" key="4">
    <source>
        <dbReference type="PROSITE-ProRule" id="PRU00175"/>
    </source>
</evidence>
<keyword evidence="3" id="KW-0862">Zinc</keyword>
<evidence type="ECO:0000259" key="6">
    <source>
        <dbReference type="PROSITE" id="PS50089"/>
    </source>
</evidence>
<dbReference type="SMART" id="SM00184">
    <property type="entry name" value="RING"/>
    <property type="match status" value="1"/>
</dbReference>
<dbReference type="InterPro" id="IPR017907">
    <property type="entry name" value="Znf_RING_CS"/>
</dbReference>
<dbReference type="SUPFAM" id="SSF57850">
    <property type="entry name" value="RING/U-box"/>
    <property type="match status" value="1"/>
</dbReference>
<dbReference type="InterPro" id="IPR013083">
    <property type="entry name" value="Znf_RING/FYVE/PHD"/>
</dbReference>
<dbReference type="Pfam" id="PF22607">
    <property type="entry name" value="FAD_binding-like"/>
    <property type="match status" value="1"/>
</dbReference>
<dbReference type="STRING" id="1043002.A0A074XFF1"/>
<dbReference type="Gene3D" id="3.50.50.60">
    <property type="entry name" value="FAD/NAD(P)-binding domain"/>
    <property type="match status" value="1"/>
</dbReference>
<proteinExistence type="predicted"/>
<dbReference type="GeneID" id="40746430"/>
<dbReference type="AlphaFoldDB" id="A0A074XFF1"/>
<dbReference type="Pfam" id="PF13639">
    <property type="entry name" value="zf-RING_2"/>
    <property type="match status" value="1"/>
</dbReference>
<feature type="chain" id="PRO_5013153136" evidence="5">
    <location>
        <begin position="16"/>
        <end position="675"/>
    </location>
</feature>
<dbReference type="CDD" id="cd16564">
    <property type="entry name" value="RING-HC_RNF222"/>
    <property type="match status" value="1"/>
</dbReference>
<evidence type="ECO:0000313" key="7">
    <source>
        <dbReference type="EMBL" id="KEQ80787.1"/>
    </source>
</evidence>
<dbReference type="Gene3D" id="3.30.40.10">
    <property type="entry name" value="Zinc/RING finger domain, C3HC4 (zinc finger)"/>
    <property type="match status" value="1"/>
</dbReference>
<dbReference type="OrthoDB" id="16820at2759"/>
<dbReference type="PANTHER" id="PTHR47469">
    <property type="entry name" value="MONOOXYGENASE-LIKE"/>
    <property type="match status" value="1"/>
</dbReference>
<dbReference type="PANTHER" id="PTHR47469:SF2">
    <property type="entry name" value="OS06G0597600 PROTEIN"/>
    <property type="match status" value="1"/>
</dbReference>
<protein>
    <submittedName>
        <fullName evidence="7">FAD/NAD(P)-binding domain-containing protein</fullName>
    </submittedName>
</protein>
<keyword evidence="2 4" id="KW-0863">Zinc-finger</keyword>
<evidence type="ECO:0000256" key="3">
    <source>
        <dbReference type="ARBA" id="ARBA00022833"/>
    </source>
</evidence>
<keyword evidence="5" id="KW-0732">Signal</keyword>
<dbReference type="RefSeq" id="XP_029756974.1">
    <property type="nucleotide sequence ID" value="XM_029904124.1"/>
</dbReference>
<sequence length="675" mass="76270">MRQFLQTLLIAITLAAPLFKYPPYAAAVFTLVVIWNHLFPSEQPDPEVLLLPTKIPYLAALKPLDDPTPHIGEHCPTCWEELSKDNKPTKLVCGHVYCNSCLLEWIDSGKNTCPICKKVLFLQPLFTGKDLMALRIHKLRIAMSATTILTTLFRQILAFIARHPRGVPLSWNLLNPIYYLTGYGSWTKSLGAAATAISELAQVVTAKWLFDTHGVEWFRGFGNGHWMIWLPALWFGAYHLQQEVDNLSRHNKNQVGGSIAGLMHGIMLSRLGHHVHILERSTENFRHGQAAGIRAGPEAQKFLSEFDLYKHDPYSVDCPGMQFINQKSDYGRFVKFPMKQTSWTMLYYRLRANFDGLVSKHCPAPLELASEAGSAKYDLGKRVLGLTEDGSQVQVQYRDVATEEIKTVQADLVIGADVSYSAIRRIFHPPSEREERPYAGYLAWRGGVLESEITQATRDVLKNNFTIFKMPKNYILVYAIPGHDGSLELGNRILNFVWYHNCPENSEFRIVMTDISGQTHRSTLQPGMLRPEVWEQQVKFAQANFPAPFIELVEKTSQPFVAAVSDNTCDRATFMNGKVILVGDALALFRPHIALSANQAAYDCLELQKVLKGEMSMKHWERNVLGYAAKTRQLSVVVGTFSQYGGWKLIKSVLVYALLLLRQGMLSLVRWLTRS</sequence>
<organism evidence="7 8">
    <name type="scientific">Aureobasidium pullulans EXF-150</name>
    <dbReference type="NCBI Taxonomy" id="1043002"/>
    <lineage>
        <taxon>Eukaryota</taxon>
        <taxon>Fungi</taxon>
        <taxon>Dikarya</taxon>
        <taxon>Ascomycota</taxon>
        <taxon>Pezizomycotina</taxon>
        <taxon>Dothideomycetes</taxon>
        <taxon>Dothideomycetidae</taxon>
        <taxon>Dothideales</taxon>
        <taxon>Saccotheciaceae</taxon>
        <taxon>Aureobasidium</taxon>
    </lineage>
</organism>
<evidence type="ECO:0000256" key="1">
    <source>
        <dbReference type="ARBA" id="ARBA00022723"/>
    </source>
</evidence>
<feature type="domain" description="RING-type" evidence="6">
    <location>
        <begin position="75"/>
        <end position="117"/>
    </location>
</feature>
<name>A0A074XFF1_AURPU</name>
<dbReference type="Proteomes" id="UP000030706">
    <property type="component" value="Unassembled WGS sequence"/>
</dbReference>
<keyword evidence="8" id="KW-1185">Reference proteome</keyword>
<accession>A0A074XFF1</accession>
<dbReference type="Gene3D" id="3.30.9.60">
    <property type="match status" value="1"/>
</dbReference>
<reference evidence="7 8" key="1">
    <citation type="journal article" date="2014" name="BMC Genomics">
        <title>Genome sequencing of four Aureobasidium pullulans varieties: biotechnological potential, stress tolerance, and description of new species.</title>
        <authorList>
            <person name="Gostin Ar C."/>
            <person name="Ohm R.A."/>
            <person name="Kogej T."/>
            <person name="Sonjak S."/>
            <person name="Turk M."/>
            <person name="Zajc J."/>
            <person name="Zalar P."/>
            <person name="Grube M."/>
            <person name="Sun H."/>
            <person name="Han J."/>
            <person name="Sharma A."/>
            <person name="Chiniquy J."/>
            <person name="Ngan C.Y."/>
            <person name="Lipzen A."/>
            <person name="Barry K."/>
            <person name="Grigoriev I.V."/>
            <person name="Gunde-Cimerman N."/>
        </authorList>
    </citation>
    <scope>NUCLEOTIDE SEQUENCE [LARGE SCALE GENOMIC DNA]</scope>
    <source>
        <strain evidence="7 8">EXF-150</strain>
    </source>
</reference>
<evidence type="ECO:0000256" key="2">
    <source>
        <dbReference type="ARBA" id="ARBA00022771"/>
    </source>
</evidence>
<dbReference type="EMBL" id="KL584995">
    <property type="protein sequence ID" value="KEQ80787.1"/>
    <property type="molecule type" value="Genomic_DNA"/>
</dbReference>
<dbReference type="SUPFAM" id="SSF54373">
    <property type="entry name" value="FAD-linked reductases, C-terminal domain"/>
    <property type="match status" value="1"/>
</dbReference>
<evidence type="ECO:0000313" key="8">
    <source>
        <dbReference type="Proteomes" id="UP000030706"/>
    </source>
</evidence>